<evidence type="ECO:0000256" key="4">
    <source>
        <dbReference type="ARBA" id="ARBA00022525"/>
    </source>
</evidence>
<evidence type="ECO:0000256" key="7">
    <source>
        <dbReference type="ARBA" id="ARBA00023157"/>
    </source>
</evidence>
<comment type="caution">
    <text evidence="9">Lacks conserved residue(s) required for the propagation of feature annotation.</text>
</comment>
<sequence>MKASSCFQLAAAGVFSLAALAIAAPPECAIDCLPNAIDGRIEECKDDTTVYVCFCKSPNIQRDFMTCADTMCKNVEEKQRVTGFTADLCDGIGSPVDTGKLTEPAKTDGNTAIETSLAKTTKEGDTTTTEAAGETSEASDVETTSTVETGSAIEITSAAETTSTVETITTAITTETSKAEETTSEEVGDEKTTVAPSASADTTDSTEEPASTPTSADANAANSGSVPGFLAAAGIAAAVLRFV</sequence>
<dbReference type="GO" id="GO:0005576">
    <property type="term" value="C:extracellular region"/>
    <property type="evidence" value="ECO:0007669"/>
    <property type="project" value="UniProtKB-SubCell"/>
</dbReference>
<feature type="domain" description="CFEM" evidence="12">
    <location>
        <begin position="1"/>
        <end position="116"/>
    </location>
</feature>
<evidence type="ECO:0000256" key="3">
    <source>
        <dbReference type="ARBA" id="ARBA00010031"/>
    </source>
</evidence>
<dbReference type="InterPro" id="IPR008427">
    <property type="entry name" value="Extracellular_membr_CFEM_dom"/>
</dbReference>
<evidence type="ECO:0000259" key="12">
    <source>
        <dbReference type="PROSITE" id="PS52012"/>
    </source>
</evidence>
<dbReference type="Pfam" id="PF05730">
    <property type="entry name" value="CFEM"/>
    <property type="match status" value="1"/>
</dbReference>
<evidence type="ECO:0000313" key="14">
    <source>
        <dbReference type="Proteomes" id="UP000635477"/>
    </source>
</evidence>
<keyword evidence="14" id="KW-1185">Reference proteome</keyword>
<dbReference type="Proteomes" id="UP000635477">
    <property type="component" value="Unassembled WGS sequence"/>
</dbReference>
<evidence type="ECO:0000256" key="5">
    <source>
        <dbReference type="ARBA" id="ARBA00022622"/>
    </source>
</evidence>
<feature type="compositionally biased region" description="Polar residues" evidence="10">
    <location>
        <begin position="194"/>
        <end position="222"/>
    </location>
</feature>
<evidence type="ECO:0000256" key="1">
    <source>
        <dbReference type="ARBA" id="ARBA00004589"/>
    </source>
</evidence>
<evidence type="ECO:0000256" key="11">
    <source>
        <dbReference type="SAM" id="SignalP"/>
    </source>
</evidence>
<evidence type="ECO:0000256" key="6">
    <source>
        <dbReference type="ARBA" id="ARBA00022729"/>
    </source>
</evidence>
<gene>
    <name evidence="13" type="ORF">FZEAL_8115</name>
</gene>
<dbReference type="PROSITE" id="PS52012">
    <property type="entry name" value="CFEM"/>
    <property type="match status" value="1"/>
</dbReference>
<dbReference type="GO" id="GO:0098552">
    <property type="term" value="C:side of membrane"/>
    <property type="evidence" value="ECO:0007669"/>
    <property type="project" value="UniProtKB-KW"/>
</dbReference>
<keyword evidence="5" id="KW-0472">Membrane</keyword>
<comment type="caution">
    <text evidence="13">The sequence shown here is derived from an EMBL/GenBank/DDBJ whole genome shotgun (WGS) entry which is preliminary data.</text>
</comment>
<reference evidence="13" key="2">
    <citation type="submission" date="2020-05" db="EMBL/GenBank/DDBJ databases">
        <authorList>
            <person name="Kim H.-S."/>
            <person name="Proctor R.H."/>
            <person name="Brown D.W."/>
        </authorList>
    </citation>
    <scope>NUCLEOTIDE SEQUENCE</scope>
    <source>
        <strain evidence="13">NRRL 22465</strain>
    </source>
</reference>
<evidence type="ECO:0000256" key="10">
    <source>
        <dbReference type="SAM" id="MobiDB-lite"/>
    </source>
</evidence>
<protein>
    <recommendedName>
        <fullName evidence="12">CFEM domain-containing protein</fullName>
    </recommendedName>
</protein>
<name>A0A8H4UF42_9HYPO</name>
<keyword evidence="4" id="KW-0964">Secreted</keyword>
<accession>A0A8H4UF42</accession>
<proteinExistence type="inferred from homology"/>
<dbReference type="EMBL" id="JABEYC010000681">
    <property type="protein sequence ID" value="KAF4975046.1"/>
    <property type="molecule type" value="Genomic_DNA"/>
</dbReference>
<feature type="region of interest" description="Disordered" evidence="10">
    <location>
        <begin position="99"/>
        <end position="150"/>
    </location>
</feature>
<feature type="chain" id="PRO_5034554094" description="CFEM domain-containing protein" evidence="11">
    <location>
        <begin position="24"/>
        <end position="243"/>
    </location>
</feature>
<feature type="region of interest" description="Disordered" evidence="10">
    <location>
        <begin position="174"/>
        <end position="222"/>
    </location>
</feature>
<evidence type="ECO:0000256" key="9">
    <source>
        <dbReference type="PROSITE-ProRule" id="PRU01356"/>
    </source>
</evidence>
<dbReference type="OrthoDB" id="1193027at2759"/>
<feature type="compositionally biased region" description="Low complexity" evidence="10">
    <location>
        <begin position="126"/>
        <end position="138"/>
    </location>
</feature>
<comment type="similarity">
    <text evidence="3">Belongs to the RBT5 family.</text>
</comment>
<keyword evidence="8" id="KW-0449">Lipoprotein</keyword>
<keyword evidence="6 11" id="KW-0732">Signal</keyword>
<dbReference type="AlphaFoldDB" id="A0A8H4UF42"/>
<evidence type="ECO:0000256" key="2">
    <source>
        <dbReference type="ARBA" id="ARBA00004613"/>
    </source>
</evidence>
<comment type="subcellular location">
    <subcellularLocation>
        <location evidence="1">Membrane</location>
        <topology evidence="1">Lipid-anchor</topology>
        <topology evidence="1">GPI-anchor</topology>
    </subcellularLocation>
    <subcellularLocation>
        <location evidence="2">Secreted</location>
    </subcellularLocation>
</comment>
<reference evidence="13" key="1">
    <citation type="journal article" date="2020" name="BMC Genomics">
        <title>Correction to: Identification and distribution of gene clusters required for synthesis of sphingolipid metabolism inhibitors in diverse species of the filamentous fungus Fusarium.</title>
        <authorList>
            <person name="Kim H.S."/>
            <person name="Lohmar J.M."/>
            <person name="Busman M."/>
            <person name="Brown D.W."/>
            <person name="Naumann T.A."/>
            <person name="Divon H.H."/>
            <person name="Lysoe E."/>
            <person name="Uhlig S."/>
            <person name="Proctor R.H."/>
        </authorList>
    </citation>
    <scope>NUCLEOTIDE SEQUENCE</scope>
    <source>
        <strain evidence="13">NRRL 22465</strain>
    </source>
</reference>
<evidence type="ECO:0000313" key="13">
    <source>
        <dbReference type="EMBL" id="KAF4975046.1"/>
    </source>
</evidence>
<feature type="signal peptide" evidence="11">
    <location>
        <begin position="1"/>
        <end position="23"/>
    </location>
</feature>
<keyword evidence="5" id="KW-0336">GPI-anchor</keyword>
<keyword evidence="7" id="KW-1015">Disulfide bond</keyword>
<evidence type="ECO:0000256" key="8">
    <source>
        <dbReference type="ARBA" id="ARBA00023288"/>
    </source>
</evidence>
<organism evidence="13 14">
    <name type="scientific">Fusarium zealandicum</name>
    <dbReference type="NCBI Taxonomy" id="1053134"/>
    <lineage>
        <taxon>Eukaryota</taxon>
        <taxon>Fungi</taxon>
        <taxon>Dikarya</taxon>
        <taxon>Ascomycota</taxon>
        <taxon>Pezizomycotina</taxon>
        <taxon>Sordariomycetes</taxon>
        <taxon>Hypocreomycetidae</taxon>
        <taxon>Hypocreales</taxon>
        <taxon>Nectriaceae</taxon>
        <taxon>Fusarium</taxon>
        <taxon>Fusarium staphyleae species complex</taxon>
    </lineage>
</organism>
<keyword evidence="5" id="KW-0325">Glycoprotein</keyword>